<organism evidence="2 3">
    <name type="scientific">Streptomyces meridianus</name>
    <dbReference type="NCBI Taxonomy" id="2938945"/>
    <lineage>
        <taxon>Bacteria</taxon>
        <taxon>Bacillati</taxon>
        <taxon>Actinomycetota</taxon>
        <taxon>Actinomycetes</taxon>
        <taxon>Kitasatosporales</taxon>
        <taxon>Streptomycetaceae</taxon>
        <taxon>Streptomyces</taxon>
    </lineage>
</organism>
<feature type="signal peptide" evidence="1">
    <location>
        <begin position="1"/>
        <end position="35"/>
    </location>
</feature>
<dbReference type="Proteomes" id="UP001167160">
    <property type="component" value="Unassembled WGS sequence"/>
</dbReference>
<keyword evidence="3" id="KW-1185">Reference proteome</keyword>
<gene>
    <name evidence="2" type="ORF">M1E25_17130</name>
</gene>
<name>A0ABT0X955_9ACTN</name>
<keyword evidence="2" id="KW-0482">Metalloprotease</keyword>
<dbReference type="PANTHER" id="PTHR41775">
    <property type="entry name" value="SECRETED PROTEIN-RELATED"/>
    <property type="match status" value="1"/>
</dbReference>
<reference evidence="2" key="1">
    <citation type="journal article" date="2023" name="Int. J. Syst. Evol. Microbiol.">
        <title>Streptomyces meridianus sp. nov. isolated from brackish water of the Tagus estuary in Alcochete, Portugal.</title>
        <authorList>
            <person name="Santos J.D.N."/>
            <person name="Klimek D."/>
            <person name="Calusinska M."/>
            <person name="Lobo Da Cunha A."/>
            <person name="Catita J."/>
            <person name="Goncalves H."/>
            <person name="Gonzalez I."/>
            <person name="Reyes F."/>
            <person name="Lage O.M."/>
        </authorList>
    </citation>
    <scope>NUCLEOTIDE SEQUENCE</scope>
    <source>
        <strain evidence="2">MTZ3.1</strain>
    </source>
</reference>
<keyword evidence="1" id="KW-0732">Signal</keyword>
<dbReference type="GO" id="GO:0008237">
    <property type="term" value="F:metallopeptidase activity"/>
    <property type="evidence" value="ECO:0007669"/>
    <property type="project" value="UniProtKB-KW"/>
</dbReference>
<evidence type="ECO:0000313" key="3">
    <source>
        <dbReference type="Proteomes" id="UP001167160"/>
    </source>
</evidence>
<sequence length="423" mass="45397">MEQARLRRRIRRPRRVTVLLTTAAVALGASTTATAAQLAQSSFLSGGLARASAPCSPAPVPGVEMSEGLPTPPGRVRSTGTLKALNLMIDFPDVRGEGTARERFREFFPRTSDWYRTSSYGALDYRAYAPVPRWLRMPRSFASYGIKRGSPYSPGYRRLVQDIVNAADPRVDFRLYDLVNVLVTPNAGPSAVDTVLSVTYSGLRDVPKADGVPLTDVSFVYSRQDDGSPTARHNAFRVLPHENAHAFGVPDLYTADGGGKAGHWDVMSEDWGAGNDFLAWHKRKLGWLGGGRFACATGHGSSVHVLSPLAGPDGKKLLYVPVSDTAGWAVEVRTQAGNDHAVCKPGALVYWVDAAVDSGSGPVVVADSAPDSGGCAKEANANAELTDAPFGLHEQFSDRRTGVSIEVTGRDGDGRHRVRVTRP</sequence>
<evidence type="ECO:0000256" key="1">
    <source>
        <dbReference type="SAM" id="SignalP"/>
    </source>
</evidence>
<protein>
    <submittedName>
        <fullName evidence="2">M6 family metalloprotease domain-containing protein</fullName>
    </submittedName>
</protein>
<accession>A0ABT0X955</accession>
<proteinExistence type="predicted"/>
<feature type="chain" id="PRO_5047135657" evidence="1">
    <location>
        <begin position="36"/>
        <end position="423"/>
    </location>
</feature>
<keyword evidence="2" id="KW-0645">Protease</keyword>
<keyword evidence="2" id="KW-0378">Hydrolase</keyword>
<comment type="caution">
    <text evidence="2">The sequence shown here is derived from an EMBL/GenBank/DDBJ whole genome shotgun (WGS) entry which is preliminary data.</text>
</comment>
<evidence type="ECO:0000313" key="2">
    <source>
        <dbReference type="EMBL" id="MCM2579053.1"/>
    </source>
</evidence>
<dbReference type="PANTHER" id="PTHR41775:SF1">
    <property type="entry name" value="PEPTIDASE M6-LIKE DOMAIN-CONTAINING PROTEIN"/>
    <property type="match status" value="1"/>
</dbReference>
<dbReference type="InterPro" id="IPR008757">
    <property type="entry name" value="Peptidase_M6-like_domain"/>
</dbReference>
<dbReference type="NCBIfam" id="TIGR03296">
    <property type="entry name" value="M6dom_TIGR03296"/>
    <property type="match status" value="1"/>
</dbReference>
<dbReference type="RefSeq" id="WP_251416437.1">
    <property type="nucleotide sequence ID" value="NZ_JAMQGM010000037.1"/>
</dbReference>
<dbReference type="EMBL" id="JAMQGM010000037">
    <property type="protein sequence ID" value="MCM2579053.1"/>
    <property type="molecule type" value="Genomic_DNA"/>
</dbReference>